<name>A0ABU0X6D3_9PSEU</name>
<dbReference type="EMBL" id="NSDM01000010">
    <property type="protein sequence ID" value="MDQ2586814.1"/>
    <property type="molecule type" value="Genomic_DNA"/>
</dbReference>
<evidence type="ECO:0000259" key="1">
    <source>
        <dbReference type="Pfam" id="PF13474"/>
    </source>
</evidence>
<organism evidence="2 3">
    <name type="scientific">Saccharothrix yanglingensis</name>
    <dbReference type="NCBI Taxonomy" id="659496"/>
    <lineage>
        <taxon>Bacteria</taxon>
        <taxon>Bacillati</taxon>
        <taxon>Actinomycetota</taxon>
        <taxon>Actinomycetes</taxon>
        <taxon>Pseudonocardiales</taxon>
        <taxon>Pseudonocardiaceae</taxon>
        <taxon>Saccharothrix</taxon>
    </lineage>
</organism>
<proteinExistence type="predicted"/>
<dbReference type="Proteomes" id="UP001225605">
    <property type="component" value="Unassembled WGS sequence"/>
</dbReference>
<comment type="caution">
    <text evidence="2">The sequence shown here is derived from an EMBL/GenBank/DDBJ whole genome shotgun (WGS) entry which is preliminary data.</text>
</comment>
<dbReference type="InterPro" id="IPR032710">
    <property type="entry name" value="NTF2-like_dom_sf"/>
</dbReference>
<protein>
    <submittedName>
        <fullName evidence="2">DUF4440 domain-containing protein</fullName>
    </submittedName>
</protein>
<dbReference type="NCBIfam" id="TIGR02246">
    <property type="entry name" value="SgcJ/EcaC family oxidoreductase"/>
    <property type="match status" value="1"/>
</dbReference>
<dbReference type="SUPFAM" id="SSF54427">
    <property type="entry name" value="NTF2-like"/>
    <property type="match status" value="1"/>
</dbReference>
<evidence type="ECO:0000313" key="3">
    <source>
        <dbReference type="Proteomes" id="UP001225605"/>
    </source>
</evidence>
<reference evidence="2 3" key="1">
    <citation type="submission" date="2017-06" db="EMBL/GenBank/DDBJ databases">
        <title>Cultured bacterium strain Saccharothrix yanglingensis Hhs.015.</title>
        <authorList>
            <person name="Xia Y."/>
        </authorList>
    </citation>
    <scope>NUCLEOTIDE SEQUENCE [LARGE SCALE GENOMIC DNA]</scope>
    <source>
        <strain evidence="2 3">Hhs.015</strain>
    </source>
</reference>
<feature type="domain" description="SnoaL-like" evidence="1">
    <location>
        <begin position="10"/>
        <end position="128"/>
    </location>
</feature>
<keyword evidence="3" id="KW-1185">Reference proteome</keyword>
<accession>A0ABU0X6D3</accession>
<dbReference type="InterPro" id="IPR011944">
    <property type="entry name" value="Steroid_delta5-4_isomerase"/>
</dbReference>
<dbReference type="Pfam" id="PF13474">
    <property type="entry name" value="SnoaL_3"/>
    <property type="match status" value="1"/>
</dbReference>
<gene>
    <name evidence="2" type="ORF">CKY47_23040</name>
</gene>
<dbReference type="RefSeq" id="WP_306748135.1">
    <property type="nucleotide sequence ID" value="NZ_NSDM01000010.1"/>
</dbReference>
<dbReference type="Gene3D" id="3.10.450.50">
    <property type="match status" value="1"/>
</dbReference>
<sequence>MNPQADQAAIAALTQKVLAAWAYHDADTFASVFVDDGTMILPGSLSTGRDEIREQMTKEWAGRWKGTQVTGKPISIRVLGPDVILLLSLGGVLHPGETEVTEANAIRASWLAVRRDGEWKLAAYQNSPRYQVDAAGSTAKVA</sequence>
<dbReference type="InterPro" id="IPR037401">
    <property type="entry name" value="SnoaL-like"/>
</dbReference>
<evidence type="ECO:0000313" key="2">
    <source>
        <dbReference type="EMBL" id="MDQ2586814.1"/>
    </source>
</evidence>